<feature type="domain" description="ERAP1-like C-terminal" evidence="2">
    <location>
        <begin position="412"/>
        <end position="635"/>
    </location>
</feature>
<dbReference type="GO" id="GO:0006508">
    <property type="term" value="P:proteolysis"/>
    <property type="evidence" value="ECO:0007669"/>
    <property type="project" value="TreeGrafter"/>
</dbReference>
<feature type="non-terminal residue" evidence="3">
    <location>
        <position position="1"/>
    </location>
</feature>
<dbReference type="EMBL" id="GEBQ01019333">
    <property type="protein sequence ID" value="JAT20644.1"/>
    <property type="molecule type" value="Transcribed_RNA"/>
</dbReference>
<dbReference type="GO" id="GO:0005737">
    <property type="term" value="C:cytoplasm"/>
    <property type="evidence" value="ECO:0007669"/>
    <property type="project" value="TreeGrafter"/>
</dbReference>
<gene>
    <name evidence="3" type="ORF">g.47967</name>
</gene>
<dbReference type="GO" id="GO:0070006">
    <property type="term" value="F:metalloaminopeptidase activity"/>
    <property type="evidence" value="ECO:0007669"/>
    <property type="project" value="TreeGrafter"/>
</dbReference>
<dbReference type="Gene3D" id="1.25.50.20">
    <property type="match status" value="1"/>
</dbReference>
<accession>A0A1B6LAV0</accession>
<dbReference type="GO" id="GO:0043171">
    <property type="term" value="P:peptide catabolic process"/>
    <property type="evidence" value="ECO:0007669"/>
    <property type="project" value="TreeGrafter"/>
</dbReference>
<dbReference type="Pfam" id="PF11838">
    <property type="entry name" value="ERAP1_C"/>
    <property type="match status" value="1"/>
</dbReference>
<sequence>QSFLNSDTTNSYLIATDLRPLYGREVFPCDDTINSSVPITLSLAKPTTTILTAASLRTKTTGTSGQPDTYQDTSSININYFGFAVFFNMPLTTPNVKLSNTTLNFYSTLDTSIGVNFKNNIDVLATYYYKAEKIVGIPHPLATLSIVLVPNLPAPFATYGIIYIRDDMYYGDYSTPQSEGRFRSLVVPVIHEYFRQFTEFSTRPNAWRNAWLSQAMATFLKYTLLSEIPLFDFTSDIVVITRQSALAMDLDTNNPLEPSNDPTTRDAIQSALADPLKSLKGAFLLTMADLSLPVGTVIAAIKNFLTNNVHMTASFPSFFTASIGLLDKFYAWATVSGSYPQVTLSNISDTSVDIALAYPLGDTTTYYTVPVVVSSETTPRNVSSRENIWMATQPTSTTLHRATLTINTTRDWVIANQYSIGYYRANYPREDWSKIISALDSADTGFQGYSHVVDDAFALAFSSWALDFQIPLNLSVGLLMKKEMSYRNWFPVYNGLSMISDKLSEQSNDSSFQNFMTPFLEELNTLIETGTPNRNETDKISSLFYDNFCTLNVGNYRSNATANMATIMSGNQIVGVPTSSYDRLVCCGAQNNTSLQAANLWSTIANATSNHDVKHYNAIALGCLSNFTDVSSQLNTILGSTDFATLPYTV</sequence>
<reference evidence="3" key="1">
    <citation type="submission" date="2015-11" db="EMBL/GenBank/DDBJ databases">
        <title>De novo transcriptome assembly of four potential Pierce s Disease insect vectors from Arizona vineyards.</title>
        <authorList>
            <person name="Tassone E.E."/>
        </authorList>
    </citation>
    <scope>NUCLEOTIDE SEQUENCE</scope>
</reference>
<comment type="similarity">
    <text evidence="1">Belongs to the peptidase M1 family.</text>
</comment>
<feature type="non-terminal residue" evidence="3">
    <location>
        <position position="650"/>
    </location>
</feature>
<dbReference type="GO" id="GO:0005615">
    <property type="term" value="C:extracellular space"/>
    <property type="evidence" value="ECO:0007669"/>
    <property type="project" value="TreeGrafter"/>
</dbReference>
<protein>
    <recommendedName>
        <fullName evidence="2">ERAP1-like C-terminal domain-containing protein</fullName>
    </recommendedName>
</protein>
<dbReference type="GO" id="GO:0042277">
    <property type="term" value="F:peptide binding"/>
    <property type="evidence" value="ECO:0007669"/>
    <property type="project" value="TreeGrafter"/>
</dbReference>
<organism evidence="3">
    <name type="scientific">Graphocephala atropunctata</name>
    <dbReference type="NCBI Taxonomy" id="36148"/>
    <lineage>
        <taxon>Eukaryota</taxon>
        <taxon>Metazoa</taxon>
        <taxon>Ecdysozoa</taxon>
        <taxon>Arthropoda</taxon>
        <taxon>Hexapoda</taxon>
        <taxon>Insecta</taxon>
        <taxon>Pterygota</taxon>
        <taxon>Neoptera</taxon>
        <taxon>Paraneoptera</taxon>
        <taxon>Hemiptera</taxon>
        <taxon>Auchenorrhyncha</taxon>
        <taxon>Membracoidea</taxon>
        <taxon>Cicadellidae</taxon>
        <taxon>Cicadellinae</taxon>
        <taxon>Cicadellini</taxon>
        <taxon>Graphocephala</taxon>
    </lineage>
</organism>
<dbReference type="InterPro" id="IPR024571">
    <property type="entry name" value="ERAP1-like_C_dom"/>
</dbReference>
<evidence type="ECO:0000259" key="2">
    <source>
        <dbReference type="Pfam" id="PF11838"/>
    </source>
</evidence>
<dbReference type="InterPro" id="IPR027268">
    <property type="entry name" value="Peptidase_M4/M1_CTD_sf"/>
</dbReference>
<dbReference type="GO" id="GO:0016020">
    <property type="term" value="C:membrane"/>
    <property type="evidence" value="ECO:0007669"/>
    <property type="project" value="TreeGrafter"/>
</dbReference>
<dbReference type="SUPFAM" id="SSF55486">
    <property type="entry name" value="Metalloproteases ('zincins'), catalytic domain"/>
    <property type="match status" value="1"/>
</dbReference>
<dbReference type="PANTHER" id="PTHR11533:SF299">
    <property type="entry name" value="AMINOPEPTIDASE"/>
    <property type="match status" value="1"/>
</dbReference>
<proteinExistence type="inferred from homology"/>
<evidence type="ECO:0000313" key="3">
    <source>
        <dbReference type="EMBL" id="JAT20644.1"/>
    </source>
</evidence>
<dbReference type="Gene3D" id="1.10.390.10">
    <property type="entry name" value="Neutral Protease Domain 2"/>
    <property type="match status" value="1"/>
</dbReference>
<dbReference type="InterPro" id="IPR050344">
    <property type="entry name" value="Peptidase_M1_aminopeptidases"/>
</dbReference>
<dbReference type="AlphaFoldDB" id="A0A1B6LAV0"/>
<evidence type="ECO:0000256" key="1">
    <source>
        <dbReference type="ARBA" id="ARBA00010136"/>
    </source>
</evidence>
<dbReference type="PANTHER" id="PTHR11533">
    <property type="entry name" value="PROTEASE M1 ZINC METALLOPROTEASE"/>
    <property type="match status" value="1"/>
</dbReference>
<dbReference type="GO" id="GO:0008270">
    <property type="term" value="F:zinc ion binding"/>
    <property type="evidence" value="ECO:0007669"/>
    <property type="project" value="TreeGrafter"/>
</dbReference>
<dbReference type="Gene3D" id="2.60.40.1910">
    <property type="match status" value="1"/>
</dbReference>
<name>A0A1B6LAV0_9HEMI</name>